<evidence type="ECO:0000313" key="3">
    <source>
        <dbReference type="Proteomes" id="UP000645257"/>
    </source>
</evidence>
<keyword evidence="1" id="KW-1133">Transmembrane helix</keyword>
<comment type="caution">
    <text evidence="2">The sequence shown here is derived from an EMBL/GenBank/DDBJ whole genome shotgun (WGS) entry which is preliminary data.</text>
</comment>
<name>A0A918U6H1_9NEIS</name>
<protein>
    <submittedName>
        <fullName evidence="2">MFS transporter</fullName>
    </submittedName>
</protein>
<reference evidence="2" key="1">
    <citation type="journal article" date="2014" name="Int. J. Syst. Evol. Microbiol.">
        <title>Complete genome sequence of Corynebacterium casei LMG S-19264T (=DSM 44701T), isolated from a smear-ripened cheese.</title>
        <authorList>
            <consortium name="US DOE Joint Genome Institute (JGI-PGF)"/>
            <person name="Walter F."/>
            <person name="Albersmeier A."/>
            <person name="Kalinowski J."/>
            <person name="Ruckert C."/>
        </authorList>
    </citation>
    <scope>NUCLEOTIDE SEQUENCE</scope>
    <source>
        <strain evidence="2">KCTC 32182</strain>
    </source>
</reference>
<feature type="transmembrane region" description="Helical" evidence="1">
    <location>
        <begin position="46"/>
        <end position="64"/>
    </location>
</feature>
<dbReference type="PANTHER" id="PTHR23537:SF1">
    <property type="entry name" value="SUGAR TRANSPORTER"/>
    <property type="match status" value="1"/>
</dbReference>
<feature type="transmembrane region" description="Helical" evidence="1">
    <location>
        <begin position="201"/>
        <end position="219"/>
    </location>
</feature>
<keyword evidence="1" id="KW-0472">Membrane</keyword>
<dbReference type="EMBL" id="BMYX01000001">
    <property type="protein sequence ID" value="GGY02922.1"/>
    <property type="molecule type" value="Genomic_DNA"/>
</dbReference>
<feature type="transmembrane region" description="Helical" evidence="1">
    <location>
        <begin position="7"/>
        <end position="26"/>
    </location>
</feature>
<evidence type="ECO:0000256" key="1">
    <source>
        <dbReference type="SAM" id="Phobius"/>
    </source>
</evidence>
<organism evidence="2 3">
    <name type="scientific">Paludibacterium paludis</name>
    <dbReference type="NCBI Taxonomy" id="1225769"/>
    <lineage>
        <taxon>Bacteria</taxon>
        <taxon>Pseudomonadati</taxon>
        <taxon>Pseudomonadota</taxon>
        <taxon>Betaproteobacteria</taxon>
        <taxon>Neisseriales</taxon>
        <taxon>Chromobacteriaceae</taxon>
        <taxon>Paludibacterium</taxon>
    </lineage>
</organism>
<feature type="transmembrane region" description="Helical" evidence="1">
    <location>
        <begin position="101"/>
        <end position="120"/>
    </location>
</feature>
<feature type="transmembrane region" description="Helical" evidence="1">
    <location>
        <begin position="158"/>
        <end position="181"/>
    </location>
</feature>
<dbReference type="AlphaFoldDB" id="A0A918U6H1"/>
<dbReference type="Gene3D" id="1.20.1250.20">
    <property type="entry name" value="MFS general substrate transporter like domains"/>
    <property type="match status" value="1"/>
</dbReference>
<feature type="transmembrane region" description="Helical" evidence="1">
    <location>
        <begin position="132"/>
        <end position="152"/>
    </location>
</feature>
<dbReference type="Proteomes" id="UP000645257">
    <property type="component" value="Unassembled WGS sequence"/>
</dbReference>
<feature type="transmembrane region" description="Helical" evidence="1">
    <location>
        <begin position="76"/>
        <end position="95"/>
    </location>
</feature>
<feature type="transmembrane region" description="Helical" evidence="1">
    <location>
        <begin position="356"/>
        <end position="375"/>
    </location>
</feature>
<feature type="transmembrane region" description="Helical" evidence="1">
    <location>
        <begin position="239"/>
        <end position="259"/>
    </location>
</feature>
<dbReference type="SUPFAM" id="SSF103473">
    <property type="entry name" value="MFS general substrate transporter"/>
    <property type="match status" value="1"/>
</dbReference>
<dbReference type="GO" id="GO:0005886">
    <property type="term" value="C:plasma membrane"/>
    <property type="evidence" value="ECO:0007669"/>
    <property type="project" value="TreeGrafter"/>
</dbReference>
<dbReference type="PANTHER" id="PTHR23537">
    <property type="match status" value="1"/>
</dbReference>
<sequence length="394" mass="39637">MSSVLRVALCGTVSLIVAMGIGRFALTPQLPVMLAEGRVTLQDAAWIAAANYLGYLVGALDALATRRGGAVKLKTGLIATVALTALSAIDGGWLWHAALRFVLGIASAWVLVMVSAWTAAELAKAGRPVLSLAVFAGTGIGIAISGLAGLALKTAGVSAAAGWCAYASLAALLVGGAWSALPARRESGAPPRPASMPRESAFRRILAAYSLAGFGYIIPATFLSHMAAERLPHGIAASLVWPVFGIAATLGLGLCALSVRLGSAAHRLSVLLLLQGAGVASSCLFSGISGLVLEALLTGGGFMGVVALAIEAGRASAPEEAGRVPALLTSGYAAGQLAGPVAAAVSVRALGGLDGALWLSCLALFFAARLAWSAAPRGVRFPASRSAAMPARRP</sequence>
<accession>A0A918U6H1</accession>
<gene>
    <name evidence="2" type="ORF">GCM10011289_01360</name>
</gene>
<keyword evidence="1" id="KW-0812">Transmembrane</keyword>
<proteinExistence type="predicted"/>
<dbReference type="RefSeq" id="WP_189530091.1">
    <property type="nucleotide sequence ID" value="NZ_BMYX01000001.1"/>
</dbReference>
<keyword evidence="3" id="KW-1185">Reference proteome</keyword>
<feature type="transmembrane region" description="Helical" evidence="1">
    <location>
        <begin position="271"/>
        <end position="293"/>
    </location>
</feature>
<dbReference type="InterPro" id="IPR010645">
    <property type="entry name" value="MFS_4"/>
</dbReference>
<dbReference type="InterPro" id="IPR036259">
    <property type="entry name" value="MFS_trans_sf"/>
</dbReference>
<evidence type="ECO:0000313" key="2">
    <source>
        <dbReference type="EMBL" id="GGY02922.1"/>
    </source>
</evidence>
<dbReference type="Pfam" id="PF06779">
    <property type="entry name" value="MFS_4"/>
    <property type="match status" value="1"/>
</dbReference>
<reference evidence="2" key="2">
    <citation type="submission" date="2020-09" db="EMBL/GenBank/DDBJ databases">
        <authorList>
            <person name="Sun Q."/>
            <person name="Kim S."/>
        </authorList>
    </citation>
    <scope>NUCLEOTIDE SEQUENCE</scope>
    <source>
        <strain evidence="2">KCTC 32182</strain>
    </source>
</reference>